<dbReference type="Proteomes" id="UP001187315">
    <property type="component" value="Unassembled WGS sequence"/>
</dbReference>
<evidence type="ECO:0000313" key="1">
    <source>
        <dbReference type="EMBL" id="KAK2869028.1"/>
    </source>
</evidence>
<name>A0AA88T9I6_TACVA</name>
<reference evidence="1" key="1">
    <citation type="submission" date="2023-08" db="EMBL/GenBank/DDBJ databases">
        <title>Pelteobagrus vachellii genome.</title>
        <authorList>
            <person name="Liu H."/>
        </authorList>
    </citation>
    <scope>NUCLEOTIDE SEQUENCE</scope>
    <source>
        <strain evidence="1">PRFRI_2022a</strain>
        <tissue evidence="1">Muscle</tissue>
    </source>
</reference>
<gene>
    <name evidence="1" type="ORF">Q7C36_000899</name>
</gene>
<dbReference type="EMBL" id="JAVHJS010000001">
    <property type="protein sequence ID" value="KAK2869028.1"/>
    <property type="molecule type" value="Genomic_DNA"/>
</dbReference>
<comment type="caution">
    <text evidence="1">The sequence shown here is derived from an EMBL/GenBank/DDBJ whole genome shotgun (WGS) entry which is preliminary data.</text>
</comment>
<protein>
    <submittedName>
        <fullName evidence="1">Uncharacterized protein</fullName>
    </submittedName>
</protein>
<sequence length="72" mass="7729">MEGLDTIGSISAHFSPAAASYGGQLIPNFYVYEVAQIDGLVTAATQQLRSTYCMGQGSRPASIYELLARLAW</sequence>
<proteinExistence type="predicted"/>
<dbReference type="AlphaFoldDB" id="A0AA88T9I6"/>
<evidence type="ECO:0000313" key="2">
    <source>
        <dbReference type="Proteomes" id="UP001187315"/>
    </source>
</evidence>
<accession>A0AA88T9I6</accession>
<keyword evidence="2" id="KW-1185">Reference proteome</keyword>
<organism evidence="1 2">
    <name type="scientific">Tachysurus vachellii</name>
    <name type="common">Darkbarbel catfish</name>
    <name type="synonym">Pelteobagrus vachellii</name>
    <dbReference type="NCBI Taxonomy" id="175792"/>
    <lineage>
        <taxon>Eukaryota</taxon>
        <taxon>Metazoa</taxon>
        <taxon>Chordata</taxon>
        <taxon>Craniata</taxon>
        <taxon>Vertebrata</taxon>
        <taxon>Euteleostomi</taxon>
        <taxon>Actinopterygii</taxon>
        <taxon>Neopterygii</taxon>
        <taxon>Teleostei</taxon>
        <taxon>Ostariophysi</taxon>
        <taxon>Siluriformes</taxon>
        <taxon>Bagridae</taxon>
        <taxon>Tachysurus</taxon>
    </lineage>
</organism>